<evidence type="ECO:0000313" key="3">
    <source>
        <dbReference type="Proteomes" id="UP000007635"/>
    </source>
</evidence>
<dbReference type="PANTHER" id="PTHR31097:SF3">
    <property type="entry name" value="SI:DKEY-276J7.1"/>
    <property type="match status" value="1"/>
</dbReference>
<protein>
    <submittedName>
        <fullName evidence="2">Uncharacterized protein</fullName>
    </submittedName>
</protein>
<evidence type="ECO:0000256" key="1">
    <source>
        <dbReference type="SAM" id="MobiDB-lite"/>
    </source>
</evidence>
<reference evidence="2 3" key="1">
    <citation type="journal article" date="2021" name="G3 (Bethesda)">
        <title>Improved contiguity of the threespine stickleback genome using long-read sequencing.</title>
        <authorList>
            <person name="Nath S."/>
            <person name="Shaw D.E."/>
            <person name="White M.A."/>
        </authorList>
    </citation>
    <scope>NUCLEOTIDE SEQUENCE [LARGE SCALE GENOMIC DNA]</scope>
    <source>
        <strain evidence="2 3">Lake Benthic</strain>
    </source>
</reference>
<feature type="compositionally biased region" description="Low complexity" evidence="1">
    <location>
        <begin position="312"/>
        <end position="325"/>
    </location>
</feature>
<feature type="compositionally biased region" description="Polar residues" evidence="1">
    <location>
        <begin position="25"/>
        <end position="47"/>
    </location>
</feature>
<accession>A0AAQ4PNE1</accession>
<dbReference type="PANTHER" id="PTHR31097">
    <property type="entry name" value="SI:DKEY-276J7.1"/>
    <property type="match status" value="1"/>
</dbReference>
<reference evidence="2" key="2">
    <citation type="submission" date="2025-08" db="UniProtKB">
        <authorList>
            <consortium name="Ensembl"/>
        </authorList>
    </citation>
    <scope>IDENTIFICATION</scope>
</reference>
<reference evidence="2" key="3">
    <citation type="submission" date="2025-09" db="UniProtKB">
        <authorList>
            <consortium name="Ensembl"/>
        </authorList>
    </citation>
    <scope>IDENTIFICATION</scope>
</reference>
<feature type="region of interest" description="Disordered" evidence="1">
    <location>
        <begin position="297"/>
        <end position="331"/>
    </location>
</feature>
<feature type="region of interest" description="Disordered" evidence="1">
    <location>
        <begin position="99"/>
        <end position="141"/>
    </location>
</feature>
<keyword evidence="3" id="KW-1185">Reference proteome</keyword>
<dbReference type="GeneTree" id="ENSGT01030000235131"/>
<sequence>MSSAEMSAAVPNHRRTKPGGIKTVPVSSSGATGPNSQIPGLSQTADETSPVERTSGRRVGIFASDSEYVKLAKGGGHKGLLSHDDDEADDLPVTAYNPPNWFGDESKGGNKTASPGGVRMASRQPMAAPFGTDNSSSWESGDIISPDKEKFGLNSFGLHLLPALWLCTRYHIAVSRMTCCLASGFFNHFPLHDTLRLKFSSITPPFSSVTAICSTCPLAGIFVNNVNRCLILQWPAHASSSNLSSLNVGVSSILQMSPDGVADEMEGLSMTNKYKRTCYEKKAPPVSMTRLLSHGYMADKKKSAENDDDDASSVTSEQTSTTVTEDAGELE</sequence>
<organism evidence="2 3">
    <name type="scientific">Gasterosteus aculeatus aculeatus</name>
    <name type="common">three-spined stickleback</name>
    <dbReference type="NCBI Taxonomy" id="481459"/>
    <lineage>
        <taxon>Eukaryota</taxon>
        <taxon>Metazoa</taxon>
        <taxon>Chordata</taxon>
        <taxon>Craniata</taxon>
        <taxon>Vertebrata</taxon>
        <taxon>Euteleostomi</taxon>
        <taxon>Actinopterygii</taxon>
        <taxon>Neopterygii</taxon>
        <taxon>Teleostei</taxon>
        <taxon>Neoteleostei</taxon>
        <taxon>Acanthomorphata</taxon>
        <taxon>Eupercaria</taxon>
        <taxon>Perciformes</taxon>
        <taxon>Cottioidei</taxon>
        <taxon>Gasterosteales</taxon>
        <taxon>Gasterosteidae</taxon>
        <taxon>Gasterosteus</taxon>
    </lineage>
</organism>
<proteinExistence type="predicted"/>
<dbReference type="Proteomes" id="UP000007635">
    <property type="component" value="Chromosome I"/>
</dbReference>
<evidence type="ECO:0000313" key="2">
    <source>
        <dbReference type="Ensembl" id="ENSGACP00000040320.1"/>
    </source>
</evidence>
<dbReference type="InterPro" id="IPR040247">
    <property type="entry name" value="DUF5524"/>
</dbReference>
<dbReference type="AlphaFoldDB" id="A0AAQ4PNE1"/>
<name>A0AAQ4PNE1_GASAC</name>
<dbReference type="Ensembl" id="ENSGACT00000083470.1">
    <property type="protein sequence ID" value="ENSGACP00000040320.1"/>
    <property type="gene ID" value="ENSGACG00000031960.1"/>
</dbReference>
<feature type="region of interest" description="Disordered" evidence="1">
    <location>
        <begin position="1"/>
        <end position="54"/>
    </location>
</feature>
<dbReference type="Pfam" id="PF17662">
    <property type="entry name" value="DUF5524"/>
    <property type="match status" value="1"/>
</dbReference>